<sequence length="147" mass="17254">MGEALARDYTMKQTVKQTREAAMTSVSIVPLPRRAASALAFIVTAHIVKKRKGHQQQRRRRWWLREIFRKRLQYGNRLIKDMQMEMVEDIILNFTRMKSTDFDYLVLVIGPKIEPVDTHMREAITVKERIAITLRYLATGDSYTSLQ</sequence>
<proteinExistence type="predicted"/>
<dbReference type="EMBL" id="WIXP02000002">
    <property type="protein sequence ID" value="KAF6214999.1"/>
    <property type="molecule type" value="Genomic_DNA"/>
</dbReference>
<evidence type="ECO:0000313" key="1">
    <source>
        <dbReference type="EMBL" id="KAF6214999.1"/>
    </source>
</evidence>
<dbReference type="Proteomes" id="UP000466442">
    <property type="component" value="Unassembled WGS sequence"/>
</dbReference>
<accession>A0A6A4KCA6</accession>
<dbReference type="OrthoDB" id="6625330at2759"/>
<organism evidence="1 2">
    <name type="scientific">Apolygus lucorum</name>
    <name type="common">Small green plant bug</name>
    <name type="synonym">Lygocoris lucorum</name>
    <dbReference type="NCBI Taxonomy" id="248454"/>
    <lineage>
        <taxon>Eukaryota</taxon>
        <taxon>Metazoa</taxon>
        <taxon>Ecdysozoa</taxon>
        <taxon>Arthropoda</taxon>
        <taxon>Hexapoda</taxon>
        <taxon>Insecta</taxon>
        <taxon>Pterygota</taxon>
        <taxon>Neoptera</taxon>
        <taxon>Paraneoptera</taxon>
        <taxon>Hemiptera</taxon>
        <taxon>Heteroptera</taxon>
        <taxon>Panheteroptera</taxon>
        <taxon>Cimicomorpha</taxon>
        <taxon>Miridae</taxon>
        <taxon>Mirini</taxon>
        <taxon>Apolygus</taxon>
    </lineage>
</organism>
<dbReference type="AlphaFoldDB" id="A0A6A4KCA6"/>
<evidence type="ECO:0000313" key="2">
    <source>
        <dbReference type="Proteomes" id="UP000466442"/>
    </source>
</evidence>
<gene>
    <name evidence="1" type="ORF">GE061_009747</name>
</gene>
<comment type="caution">
    <text evidence="1">The sequence shown here is derived from an EMBL/GenBank/DDBJ whole genome shotgun (WGS) entry which is preliminary data.</text>
</comment>
<keyword evidence="2" id="KW-1185">Reference proteome</keyword>
<name>A0A6A4KCA6_APOLU</name>
<reference evidence="1" key="1">
    <citation type="journal article" date="2021" name="Mol. Ecol. Resour.">
        <title>Apolygus lucorum genome provides insights into omnivorousness and mesophyll feeding.</title>
        <authorList>
            <person name="Liu Y."/>
            <person name="Liu H."/>
            <person name="Wang H."/>
            <person name="Huang T."/>
            <person name="Liu B."/>
            <person name="Yang B."/>
            <person name="Yin L."/>
            <person name="Li B."/>
            <person name="Zhang Y."/>
            <person name="Zhang S."/>
            <person name="Jiang F."/>
            <person name="Zhang X."/>
            <person name="Ren Y."/>
            <person name="Wang B."/>
            <person name="Wang S."/>
            <person name="Lu Y."/>
            <person name="Wu K."/>
            <person name="Fan W."/>
            <person name="Wang G."/>
        </authorList>
    </citation>
    <scope>NUCLEOTIDE SEQUENCE</scope>
    <source>
        <strain evidence="1">12Hb</strain>
    </source>
</reference>
<protein>
    <submittedName>
        <fullName evidence="1">Uncharacterized protein</fullName>
    </submittedName>
</protein>